<dbReference type="EMBL" id="JANUBB010000012">
    <property type="protein sequence ID" value="MCS3952806.1"/>
    <property type="molecule type" value="Genomic_DNA"/>
</dbReference>
<dbReference type="AlphaFoldDB" id="A0A9X2ZT70"/>
<dbReference type="Proteomes" id="UP001155010">
    <property type="component" value="Unassembled WGS sequence"/>
</dbReference>
<gene>
    <name evidence="1" type="ORF">GGP83_002779</name>
</gene>
<dbReference type="AntiFam" id="ANF00009">
    <property type="entry name" value="Shadow ORF (opposite transposase protein)"/>
</dbReference>
<sequence length="195" mass="21238">MAQPTIRLLVDPPTEGVEHDRQVQVAPVGRHVGDICHPEFVRPGGGEVAIYEVRSRTPAIISDRRRRPFSTACAPQAGGFHEPSHALFADTDAFALQSGVDARRAVGASRLLMYLPDFFGQHRVLLGSLRRYAFSPCVVPAPGNSEHATHHADREFGLAEVYEPEDFGGTSPVSRANQAVLEGHLFARISRSCCS</sequence>
<protein>
    <submittedName>
        <fullName evidence="1">Uncharacterized protein</fullName>
    </submittedName>
</protein>
<name>A0A9X2ZT70_9BACT</name>
<proteinExistence type="predicted"/>
<evidence type="ECO:0000313" key="1">
    <source>
        <dbReference type="EMBL" id="MCS3952806.1"/>
    </source>
</evidence>
<organism evidence="1 2">
    <name type="scientific">Salinibacter ruber</name>
    <dbReference type="NCBI Taxonomy" id="146919"/>
    <lineage>
        <taxon>Bacteria</taxon>
        <taxon>Pseudomonadati</taxon>
        <taxon>Rhodothermota</taxon>
        <taxon>Rhodothermia</taxon>
        <taxon>Rhodothermales</taxon>
        <taxon>Salinibacteraceae</taxon>
        <taxon>Salinibacter</taxon>
    </lineage>
</organism>
<comment type="caution">
    <text evidence="1">The sequence shown here is derived from an EMBL/GenBank/DDBJ whole genome shotgun (WGS) entry which is preliminary data.</text>
</comment>
<evidence type="ECO:0000313" key="2">
    <source>
        <dbReference type="Proteomes" id="UP001155010"/>
    </source>
</evidence>
<reference evidence="1" key="1">
    <citation type="submission" date="2022-08" db="EMBL/GenBank/DDBJ databases">
        <title>Genomic Encyclopedia of Type Strains, Phase V (KMG-V): Genome sequencing to study the core and pangenomes of soil and plant-associated prokaryotes.</title>
        <authorList>
            <person name="Whitman W."/>
        </authorList>
    </citation>
    <scope>NUCLEOTIDE SEQUENCE</scope>
    <source>
        <strain evidence="1">SP2017</strain>
    </source>
</reference>
<accession>A0A9X2ZT70</accession>